<organism evidence="1">
    <name type="scientific">Lepeophtheirus salmonis</name>
    <name type="common">Salmon louse</name>
    <name type="synonym">Caligus salmonis</name>
    <dbReference type="NCBI Taxonomy" id="72036"/>
    <lineage>
        <taxon>Eukaryota</taxon>
        <taxon>Metazoa</taxon>
        <taxon>Ecdysozoa</taxon>
        <taxon>Arthropoda</taxon>
        <taxon>Crustacea</taxon>
        <taxon>Multicrustacea</taxon>
        <taxon>Hexanauplia</taxon>
        <taxon>Copepoda</taxon>
        <taxon>Siphonostomatoida</taxon>
        <taxon>Caligidae</taxon>
        <taxon>Lepeophtheirus</taxon>
    </lineage>
</organism>
<protein>
    <submittedName>
        <fullName evidence="1">Uncharacterized protein</fullName>
    </submittedName>
</protein>
<name>A0A0K2UES3_LEPSM</name>
<accession>A0A0K2UES3</accession>
<evidence type="ECO:0000313" key="1">
    <source>
        <dbReference type="EMBL" id="CDW36738.1"/>
    </source>
</evidence>
<dbReference type="EMBL" id="HACA01019377">
    <property type="protein sequence ID" value="CDW36738.1"/>
    <property type="molecule type" value="Transcribed_RNA"/>
</dbReference>
<sequence length="65" mass="7714">MVLEHIAELTIYQKKTKIYLMMIHGAILTNYSIDSYSNEKHILIIIRYETTSGFRSVTQDMNRYI</sequence>
<proteinExistence type="predicted"/>
<dbReference type="AlphaFoldDB" id="A0A0K2UES3"/>
<reference evidence="1" key="1">
    <citation type="submission" date="2014-05" db="EMBL/GenBank/DDBJ databases">
        <authorList>
            <person name="Chronopoulou M."/>
        </authorList>
    </citation>
    <scope>NUCLEOTIDE SEQUENCE</scope>
    <source>
        <tissue evidence="1">Whole organism</tissue>
    </source>
</reference>